<dbReference type="InterPro" id="IPR025918">
    <property type="entry name" value="YIEGIA"/>
</dbReference>
<dbReference type="EMBL" id="JAGIKX010000006">
    <property type="protein sequence ID" value="MBP2257265.1"/>
    <property type="molecule type" value="Genomic_DNA"/>
</dbReference>
<gene>
    <name evidence="2" type="ORF">J2Z81_001213</name>
</gene>
<dbReference type="RefSeq" id="WP_029269612.1">
    <property type="nucleotide sequence ID" value="NZ_JAGIKX010000006.1"/>
</dbReference>
<dbReference type="Pfam" id="PF14045">
    <property type="entry name" value="YIEGIA"/>
    <property type="match status" value="1"/>
</dbReference>
<dbReference type="Proteomes" id="UP001519294">
    <property type="component" value="Unassembled WGS sequence"/>
</dbReference>
<accession>A0ABS4S6X9</accession>
<evidence type="ECO:0000313" key="3">
    <source>
        <dbReference type="Proteomes" id="UP001519294"/>
    </source>
</evidence>
<reference evidence="2 3" key="1">
    <citation type="submission" date="2021-03" db="EMBL/GenBank/DDBJ databases">
        <title>Genomic Encyclopedia of Type Strains, Phase IV (KMG-IV): sequencing the most valuable type-strain genomes for metagenomic binning, comparative biology and taxonomic classification.</title>
        <authorList>
            <person name="Goeker M."/>
        </authorList>
    </citation>
    <scope>NUCLEOTIDE SEQUENCE [LARGE SCALE GENOMIC DNA]</scope>
    <source>
        <strain evidence="2 3">DSM 25790</strain>
    </source>
</reference>
<keyword evidence="1" id="KW-0472">Membrane</keyword>
<feature type="transmembrane region" description="Helical" evidence="1">
    <location>
        <begin position="121"/>
        <end position="152"/>
    </location>
</feature>
<keyword evidence="1" id="KW-0812">Transmembrane</keyword>
<keyword evidence="3" id="KW-1185">Reference proteome</keyword>
<feature type="transmembrane region" description="Helical" evidence="1">
    <location>
        <begin position="44"/>
        <end position="65"/>
    </location>
</feature>
<sequence>MPLSILKEPEFLGIVIGLLFGIIAKIMLLRTDYRQYPTYPHGKVIHMSLGVIAAGLGALVVPALLSKEYTAVTFLTLAAQQFRDVRRMERETLTEIDDLELVPRGNAYIEGIAMVFEGRNYLVIFSALIASLFTVLFVWYWGVVAGILSLLVAKMFQKGKSIEHIADVHIADVKIEDPDLFVESIYIMNVGLREDIEIIKENGVGLVLTPKNDNSKVTLSGLGQRQALLHNLSTLLGVYRDSGEPTLIPMAKLDLESGKLAIFILPREKDPQKILRAVKGAPIVENSVRMPTEAYKGGKA</sequence>
<proteinExistence type="predicted"/>
<evidence type="ECO:0000313" key="2">
    <source>
        <dbReference type="EMBL" id="MBP2257265.1"/>
    </source>
</evidence>
<organism evidence="2 3">
    <name type="scientific">Virgibacillus alimentarius</name>
    <dbReference type="NCBI Taxonomy" id="698769"/>
    <lineage>
        <taxon>Bacteria</taxon>
        <taxon>Bacillati</taxon>
        <taxon>Bacillota</taxon>
        <taxon>Bacilli</taxon>
        <taxon>Bacillales</taxon>
        <taxon>Bacillaceae</taxon>
        <taxon>Virgibacillus</taxon>
    </lineage>
</organism>
<name>A0ABS4S6X9_9BACI</name>
<evidence type="ECO:0000256" key="1">
    <source>
        <dbReference type="SAM" id="Phobius"/>
    </source>
</evidence>
<comment type="caution">
    <text evidence="2">The sequence shown here is derived from an EMBL/GenBank/DDBJ whole genome shotgun (WGS) entry which is preliminary data.</text>
</comment>
<protein>
    <submittedName>
        <fullName evidence="2">Membrane protein YeaQ/YmgE (Transglycosylase-associated protein family)</fullName>
    </submittedName>
</protein>
<keyword evidence="1" id="KW-1133">Transmembrane helix</keyword>
<feature type="transmembrane region" description="Helical" evidence="1">
    <location>
        <begin position="12"/>
        <end position="32"/>
    </location>
</feature>